<dbReference type="Proteomes" id="UP000541444">
    <property type="component" value="Unassembled WGS sequence"/>
</dbReference>
<name>A0A7J7M287_9MAGN</name>
<dbReference type="AlphaFoldDB" id="A0A7J7M287"/>
<dbReference type="Pfam" id="PF00118">
    <property type="entry name" value="Cpn60_TCP1"/>
    <property type="match status" value="1"/>
</dbReference>
<dbReference type="GO" id="GO:0140662">
    <property type="term" value="F:ATP-dependent protein folding chaperone"/>
    <property type="evidence" value="ECO:0007669"/>
    <property type="project" value="InterPro"/>
</dbReference>
<feature type="region of interest" description="Disordered" evidence="4">
    <location>
        <begin position="161"/>
        <end position="243"/>
    </location>
</feature>
<proteinExistence type="predicted"/>
<dbReference type="PANTHER" id="PTHR11353">
    <property type="entry name" value="CHAPERONIN"/>
    <property type="match status" value="1"/>
</dbReference>
<gene>
    <name evidence="5" type="ORF">GIB67_028767</name>
</gene>
<evidence type="ECO:0000313" key="5">
    <source>
        <dbReference type="EMBL" id="KAF6148930.1"/>
    </source>
</evidence>
<accession>A0A7J7M287</accession>
<feature type="compositionally biased region" description="Polar residues" evidence="4">
    <location>
        <begin position="210"/>
        <end position="230"/>
    </location>
</feature>
<dbReference type="InterPro" id="IPR017998">
    <property type="entry name" value="Chaperone_TCP-1"/>
</dbReference>
<evidence type="ECO:0000313" key="6">
    <source>
        <dbReference type="Proteomes" id="UP000541444"/>
    </source>
</evidence>
<comment type="caution">
    <text evidence="5">The sequence shown here is derived from an EMBL/GenBank/DDBJ whole genome shotgun (WGS) entry which is preliminary data.</text>
</comment>
<sequence>MESANFLKLSSSLQLAEGGQKSFNQHHESVSPLLSGPLVPLIMLELDLTPVKNMTSNIPFILDAMCSSSTVEVVTRYEDAVTGQIGFLLPDNLHQIPRARFRLMRIQGACLEDLNNLDRDIGILDDDDKTGARDSKPNSNELASAINDSLYFYEQELRAGQSNNKRSSTVLGPKDGDPRTPTLAHGFPNPKSNSSSEEPGHVNSRKRQSKGINNIQQSTHKQQLFPSNFRNHGHGRNRHGADQKVRDMLDDGRLIKRRIRDGKEHLQWFSAFAQVENMFLSGPPSFIEEAEQSLHDAIMIIRRALKNSTVVVGGGAINMEISRYLRQHARTIAGKSQLFINTLAKALEVSYSRKDSEYDPLDFLLQMYFMHVPISLLSRSSNRLSFQDEFDDSKFSCPFVVDDDNLTDPGLRYDGDSTIVQGNNKG</sequence>
<dbReference type="InterPro" id="IPR002423">
    <property type="entry name" value="Cpn60/GroEL/TCP-1"/>
</dbReference>
<keyword evidence="6" id="KW-1185">Reference proteome</keyword>
<feature type="compositionally biased region" description="Polar residues" evidence="4">
    <location>
        <begin position="161"/>
        <end position="170"/>
    </location>
</feature>
<dbReference type="OrthoDB" id="340227at2759"/>
<dbReference type="Gene3D" id="3.30.260.10">
    <property type="entry name" value="TCP-1-like chaperonin intermediate domain"/>
    <property type="match status" value="1"/>
</dbReference>
<keyword evidence="3" id="KW-0143">Chaperone</keyword>
<reference evidence="5 6" key="1">
    <citation type="journal article" date="2020" name="IScience">
        <title>Genome Sequencing of the Endangered Kingdonia uniflora (Circaeasteraceae, Ranunculales) Reveals Potential Mechanisms of Evolutionary Specialization.</title>
        <authorList>
            <person name="Sun Y."/>
            <person name="Deng T."/>
            <person name="Zhang A."/>
            <person name="Moore M.J."/>
            <person name="Landis J.B."/>
            <person name="Lin N."/>
            <person name="Zhang H."/>
            <person name="Zhang X."/>
            <person name="Huang J."/>
            <person name="Zhang X."/>
            <person name="Sun H."/>
            <person name="Wang H."/>
        </authorList>
    </citation>
    <scope>NUCLEOTIDE SEQUENCE [LARGE SCALE GENOMIC DNA]</scope>
    <source>
        <strain evidence="5">TB1705</strain>
        <tissue evidence="5">Leaf</tissue>
    </source>
</reference>
<dbReference type="SUPFAM" id="SSF48592">
    <property type="entry name" value="GroEL equatorial domain-like"/>
    <property type="match status" value="1"/>
</dbReference>
<evidence type="ECO:0000256" key="3">
    <source>
        <dbReference type="ARBA" id="ARBA00023186"/>
    </source>
</evidence>
<feature type="compositionally biased region" description="Low complexity" evidence="4">
    <location>
        <begin position="188"/>
        <end position="197"/>
    </location>
</feature>
<keyword evidence="1" id="KW-0547">Nucleotide-binding</keyword>
<dbReference type="GO" id="GO:0005524">
    <property type="term" value="F:ATP binding"/>
    <property type="evidence" value="ECO:0007669"/>
    <property type="project" value="UniProtKB-KW"/>
</dbReference>
<dbReference type="InterPro" id="IPR027413">
    <property type="entry name" value="GROEL-like_equatorial_sf"/>
</dbReference>
<evidence type="ECO:0000256" key="2">
    <source>
        <dbReference type="ARBA" id="ARBA00022840"/>
    </source>
</evidence>
<keyword evidence="2" id="KW-0067">ATP-binding</keyword>
<organism evidence="5 6">
    <name type="scientific">Kingdonia uniflora</name>
    <dbReference type="NCBI Taxonomy" id="39325"/>
    <lineage>
        <taxon>Eukaryota</taxon>
        <taxon>Viridiplantae</taxon>
        <taxon>Streptophyta</taxon>
        <taxon>Embryophyta</taxon>
        <taxon>Tracheophyta</taxon>
        <taxon>Spermatophyta</taxon>
        <taxon>Magnoliopsida</taxon>
        <taxon>Ranunculales</taxon>
        <taxon>Circaeasteraceae</taxon>
        <taxon>Kingdonia</taxon>
    </lineage>
</organism>
<evidence type="ECO:0000256" key="1">
    <source>
        <dbReference type="ARBA" id="ARBA00022741"/>
    </source>
</evidence>
<dbReference type="InterPro" id="IPR027410">
    <property type="entry name" value="TCP-1-like_intermed_sf"/>
</dbReference>
<protein>
    <submittedName>
        <fullName evidence="5">Uncharacterized protein</fullName>
    </submittedName>
</protein>
<evidence type="ECO:0000256" key="4">
    <source>
        <dbReference type="SAM" id="MobiDB-lite"/>
    </source>
</evidence>
<dbReference type="Gene3D" id="1.10.560.10">
    <property type="entry name" value="GroEL-like equatorial domain"/>
    <property type="match status" value="1"/>
</dbReference>
<dbReference type="EMBL" id="JACGCM010001824">
    <property type="protein sequence ID" value="KAF6148930.1"/>
    <property type="molecule type" value="Genomic_DNA"/>
</dbReference>